<dbReference type="KEGG" id="qdo:H9Q78_13975"/>
<name>A0A7G9G3Y6_9FIRM</name>
<dbReference type="Gene3D" id="3.30.70.870">
    <property type="entry name" value="Elongation Factor G (Translational Gtpase), domain 3"/>
    <property type="match status" value="1"/>
</dbReference>
<dbReference type="SUPFAM" id="SSF52540">
    <property type="entry name" value="P-loop containing nucleoside triphosphate hydrolases"/>
    <property type="match status" value="1"/>
</dbReference>
<dbReference type="Pfam" id="PF03764">
    <property type="entry name" value="EFG_IV"/>
    <property type="match status" value="1"/>
</dbReference>
<dbReference type="Pfam" id="PF22042">
    <property type="entry name" value="EF-G_D2"/>
    <property type="match status" value="1"/>
</dbReference>
<dbReference type="Proteomes" id="UP000515823">
    <property type="component" value="Chromosome"/>
</dbReference>
<dbReference type="InterPro" id="IPR005225">
    <property type="entry name" value="Small_GTP-bd"/>
</dbReference>
<dbReference type="NCBIfam" id="TIGR00231">
    <property type="entry name" value="small_GTP"/>
    <property type="match status" value="1"/>
</dbReference>
<dbReference type="InterPro" id="IPR020568">
    <property type="entry name" value="Ribosomal_Su5_D2-typ_SF"/>
</dbReference>
<dbReference type="InterPro" id="IPR000640">
    <property type="entry name" value="EFG_V-like"/>
</dbReference>
<gene>
    <name evidence="4" type="ORF">H9Q78_13975</name>
</gene>
<dbReference type="SUPFAM" id="SSF54980">
    <property type="entry name" value="EF-G C-terminal domain-like"/>
    <property type="match status" value="2"/>
</dbReference>
<evidence type="ECO:0000313" key="4">
    <source>
        <dbReference type="EMBL" id="QNM05518.1"/>
    </source>
</evidence>
<evidence type="ECO:0000259" key="3">
    <source>
        <dbReference type="PROSITE" id="PS51722"/>
    </source>
</evidence>
<dbReference type="SMART" id="SM00889">
    <property type="entry name" value="EFG_IV"/>
    <property type="match status" value="1"/>
</dbReference>
<dbReference type="EMBL" id="CP060634">
    <property type="protein sequence ID" value="QNM05518.1"/>
    <property type="molecule type" value="Genomic_DNA"/>
</dbReference>
<dbReference type="AlphaFoldDB" id="A0A7G9G3Y6"/>
<sequence>MNVFESERIRNVVLLGHGGAGKTTLVEAMAHVTGVTTRQGKITDGNTISDFDKEETKRLFSVSTTVIPIMWEGIKINFLDTPGYFDFVGEVEEALDVADAAIIVINGKSGVEVGTQKAWDFCEKHDLPRIIFVTNMDDDNASYRQIVEDLQGLYGKKIAPFHLPIRENERFVGFVNVVKMKGRRFLSLSDYEECEIPDYSMKNLELCREALMESVAETSEEYMDRYFAGEEFTYDEISIALRTHVMDGSIVPVLMGAGVNGQGTTMLLQAVEKYFASPEKLELSGTNAVTGDIFEANYQDANPLSVKVWKTLVDPFIGKYSYVKVCSGVLRPDSALYNANKEAEEKVAKLYVMRGKEAIEVSALRSGDIGAIPKLTVTNTGDTLSTKAVPVVFDRPAISKPYTYMSYKAKNKGDEDKIAGALGKLMEEDLTLKSVVDKENRQSLLYGIGDQQLEVVVSKLFNRYKVEVELAKPKIAFRETIKGKVKVQGKHKKQSGGHGQYGDVVIEFEPSGDLEKPYVFEEKIVGGVVPRNYFPAVEKGIQESVLKGPLAGYPVVGLKATLVFGSYHAVDSSEMAFKMATILAVKKAFSEPDAKPVLLEPIASLKVSVPDRFTGDIMGDLNKRRGRVLGMNPDHAGNQVIEADIPMSELIGYSTDLRSMTGGIGDFEYEFTRYEQAPSDVQAKEIAARAAEE</sequence>
<keyword evidence="4" id="KW-0251">Elongation factor</keyword>
<dbReference type="Gene3D" id="3.40.50.300">
    <property type="entry name" value="P-loop containing nucleotide triphosphate hydrolases"/>
    <property type="match status" value="1"/>
</dbReference>
<dbReference type="Gene3D" id="3.30.230.10">
    <property type="match status" value="1"/>
</dbReference>
<dbReference type="InterPro" id="IPR009000">
    <property type="entry name" value="Transl_B-barrel_sf"/>
</dbReference>
<dbReference type="FunFam" id="3.30.230.10:FF:000003">
    <property type="entry name" value="Elongation factor G"/>
    <property type="match status" value="1"/>
</dbReference>
<dbReference type="CDD" id="cd01434">
    <property type="entry name" value="EFG_mtEFG1_IV"/>
    <property type="match status" value="1"/>
</dbReference>
<dbReference type="PRINTS" id="PR00315">
    <property type="entry name" value="ELONGATNFCT"/>
</dbReference>
<dbReference type="SUPFAM" id="SSF50447">
    <property type="entry name" value="Translation proteins"/>
    <property type="match status" value="1"/>
</dbReference>
<evidence type="ECO:0000256" key="1">
    <source>
        <dbReference type="ARBA" id="ARBA00022741"/>
    </source>
</evidence>
<feature type="domain" description="Tr-type G" evidence="3">
    <location>
        <begin position="7"/>
        <end position="279"/>
    </location>
</feature>
<dbReference type="NCBIfam" id="NF009381">
    <property type="entry name" value="PRK12740.1-5"/>
    <property type="match status" value="1"/>
</dbReference>
<keyword evidence="1" id="KW-0547">Nucleotide-binding</keyword>
<dbReference type="InterPro" id="IPR000795">
    <property type="entry name" value="T_Tr_GTP-bd_dom"/>
</dbReference>
<dbReference type="GO" id="GO:0005525">
    <property type="term" value="F:GTP binding"/>
    <property type="evidence" value="ECO:0007669"/>
    <property type="project" value="UniProtKB-KW"/>
</dbReference>
<dbReference type="CDD" id="cd03713">
    <property type="entry name" value="EFG_mtEFG_C"/>
    <property type="match status" value="1"/>
</dbReference>
<dbReference type="GO" id="GO:0003746">
    <property type="term" value="F:translation elongation factor activity"/>
    <property type="evidence" value="ECO:0007669"/>
    <property type="project" value="UniProtKB-KW"/>
</dbReference>
<keyword evidence="2" id="KW-0342">GTP-binding</keyword>
<proteinExistence type="predicted"/>
<dbReference type="PANTHER" id="PTHR43261:SF6">
    <property type="entry name" value="ELONGATION FACTOR G-LIKE PROTEIN"/>
    <property type="match status" value="1"/>
</dbReference>
<dbReference type="InterPro" id="IPR035647">
    <property type="entry name" value="EFG_III/V"/>
</dbReference>
<dbReference type="InterPro" id="IPR053905">
    <property type="entry name" value="EF-G-like_DII"/>
</dbReference>
<dbReference type="Pfam" id="PF00679">
    <property type="entry name" value="EFG_C"/>
    <property type="match status" value="1"/>
</dbReference>
<dbReference type="CDD" id="cd04088">
    <property type="entry name" value="EFG_mtEFG_II"/>
    <property type="match status" value="1"/>
</dbReference>
<dbReference type="InterPro" id="IPR041095">
    <property type="entry name" value="EFG_II"/>
</dbReference>
<dbReference type="Pfam" id="PF00009">
    <property type="entry name" value="GTP_EFTU"/>
    <property type="match status" value="1"/>
</dbReference>
<dbReference type="PANTHER" id="PTHR43261">
    <property type="entry name" value="TRANSLATION ELONGATION FACTOR G-RELATED"/>
    <property type="match status" value="1"/>
</dbReference>
<dbReference type="FunFam" id="3.30.70.240:FF:000001">
    <property type="entry name" value="Elongation factor G"/>
    <property type="match status" value="1"/>
</dbReference>
<dbReference type="InterPro" id="IPR047872">
    <property type="entry name" value="EFG_IV"/>
</dbReference>
<dbReference type="InterPro" id="IPR027417">
    <property type="entry name" value="P-loop_NTPase"/>
</dbReference>
<keyword evidence="4" id="KW-0648">Protein biosynthesis</keyword>
<dbReference type="SUPFAM" id="SSF54211">
    <property type="entry name" value="Ribosomal protein S5 domain 2-like"/>
    <property type="match status" value="1"/>
</dbReference>
<protein>
    <submittedName>
        <fullName evidence="4">Elongation factor G</fullName>
    </submittedName>
</protein>
<dbReference type="Gene3D" id="3.30.70.240">
    <property type="match status" value="1"/>
</dbReference>
<dbReference type="InterPro" id="IPR035649">
    <property type="entry name" value="EFG_V"/>
</dbReference>
<organism evidence="4 5">
    <name type="scientific">Qiania dongpingensis</name>
    <dbReference type="NCBI Taxonomy" id="2763669"/>
    <lineage>
        <taxon>Bacteria</taxon>
        <taxon>Bacillati</taxon>
        <taxon>Bacillota</taxon>
        <taxon>Clostridia</taxon>
        <taxon>Lachnospirales</taxon>
        <taxon>Lachnospiraceae</taxon>
        <taxon>Qiania</taxon>
    </lineage>
</organism>
<dbReference type="GO" id="GO:0003924">
    <property type="term" value="F:GTPase activity"/>
    <property type="evidence" value="ECO:0007669"/>
    <property type="project" value="InterPro"/>
</dbReference>
<dbReference type="Pfam" id="PF14492">
    <property type="entry name" value="EFG_III"/>
    <property type="match status" value="1"/>
</dbReference>
<reference evidence="4 5" key="1">
    <citation type="submission" date="2020-08" db="EMBL/GenBank/DDBJ databases">
        <authorList>
            <person name="Liu C."/>
            <person name="Sun Q."/>
        </authorList>
    </citation>
    <scope>NUCLEOTIDE SEQUENCE [LARGE SCALE GENOMIC DNA]</scope>
    <source>
        <strain evidence="4 5">NSJ-38</strain>
    </source>
</reference>
<dbReference type="CDD" id="cd04170">
    <property type="entry name" value="EF-G_bact"/>
    <property type="match status" value="1"/>
</dbReference>
<accession>A0A7G9G3Y6</accession>
<dbReference type="RefSeq" id="WP_249302581.1">
    <property type="nucleotide sequence ID" value="NZ_CP060634.1"/>
</dbReference>
<dbReference type="InterPro" id="IPR014721">
    <property type="entry name" value="Ribsml_uS5_D2-typ_fold_subgr"/>
</dbReference>
<dbReference type="GO" id="GO:0032790">
    <property type="term" value="P:ribosome disassembly"/>
    <property type="evidence" value="ECO:0007669"/>
    <property type="project" value="TreeGrafter"/>
</dbReference>
<evidence type="ECO:0000256" key="2">
    <source>
        <dbReference type="ARBA" id="ARBA00023134"/>
    </source>
</evidence>
<dbReference type="PROSITE" id="PS51722">
    <property type="entry name" value="G_TR_2"/>
    <property type="match status" value="1"/>
</dbReference>
<dbReference type="InterPro" id="IPR005517">
    <property type="entry name" value="Transl_elong_EFG/EF2_IV"/>
</dbReference>
<evidence type="ECO:0000313" key="5">
    <source>
        <dbReference type="Proteomes" id="UP000515823"/>
    </source>
</evidence>
<dbReference type="SMART" id="SM00838">
    <property type="entry name" value="EFG_C"/>
    <property type="match status" value="1"/>
</dbReference>
<keyword evidence="5" id="KW-1185">Reference proteome</keyword>
<dbReference type="Gene3D" id="2.40.30.10">
    <property type="entry name" value="Translation factors"/>
    <property type="match status" value="1"/>
</dbReference>